<dbReference type="PANTHER" id="PTHR12001:SF69">
    <property type="entry name" value="ALL TRANS-POLYPRENYL-DIPHOSPHATE SYNTHASE PDSS1"/>
    <property type="match status" value="1"/>
</dbReference>
<comment type="similarity">
    <text evidence="3 7">Belongs to the FPP/GGPP synthase family.</text>
</comment>
<evidence type="ECO:0000256" key="8">
    <source>
        <dbReference type="SAM" id="MobiDB-lite"/>
    </source>
</evidence>
<keyword evidence="10" id="KW-1185">Reference proteome</keyword>
<comment type="caution">
    <text evidence="9">The sequence shown here is derived from an EMBL/GenBank/DDBJ whole genome shotgun (WGS) entry which is preliminary data.</text>
</comment>
<dbReference type="SFLD" id="SFLDS00005">
    <property type="entry name" value="Isoprenoid_Synthase_Type_I"/>
    <property type="match status" value="1"/>
</dbReference>
<dbReference type="PROSITE" id="PS00444">
    <property type="entry name" value="POLYPRENYL_SYNTHASE_2"/>
    <property type="match status" value="1"/>
</dbReference>
<keyword evidence="5" id="KW-0479">Metal-binding</keyword>
<keyword evidence="4 7" id="KW-0808">Transferase</keyword>
<evidence type="ECO:0000256" key="4">
    <source>
        <dbReference type="ARBA" id="ARBA00022679"/>
    </source>
</evidence>
<evidence type="ECO:0000256" key="6">
    <source>
        <dbReference type="ARBA" id="ARBA00022842"/>
    </source>
</evidence>
<dbReference type="SFLD" id="SFLDG01017">
    <property type="entry name" value="Polyprenyl_Transferase_Like"/>
    <property type="match status" value="1"/>
</dbReference>
<dbReference type="InterPro" id="IPR008949">
    <property type="entry name" value="Isoprenoid_synthase_dom_sf"/>
</dbReference>
<protein>
    <submittedName>
        <fullName evidence="9">Polyprenyl synthetase family protein</fullName>
    </submittedName>
</protein>
<feature type="region of interest" description="Disordered" evidence="8">
    <location>
        <begin position="1"/>
        <end position="21"/>
    </location>
</feature>
<dbReference type="EMBL" id="JADKMY010000001">
    <property type="protein sequence ID" value="MBF4552827.1"/>
    <property type="molecule type" value="Genomic_DNA"/>
</dbReference>
<accession>A0ABR9ZHD4</accession>
<organism evidence="9 10">
    <name type="scientific">Corynebacterium suicordis DSM 45110</name>
    <dbReference type="NCBI Taxonomy" id="1121369"/>
    <lineage>
        <taxon>Bacteria</taxon>
        <taxon>Bacillati</taxon>
        <taxon>Actinomycetota</taxon>
        <taxon>Actinomycetes</taxon>
        <taxon>Mycobacteriales</taxon>
        <taxon>Corynebacteriaceae</taxon>
        <taxon>Corynebacterium</taxon>
    </lineage>
</organism>
<evidence type="ECO:0000256" key="2">
    <source>
        <dbReference type="ARBA" id="ARBA00005128"/>
    </source>
</evidence>
<evidence type="ECO:0000256" key="1">
    <source>
        <dbReference type="ARBA" id="ARBA00001946"/>
    </source>
</evidence>
<dbReference type="PANTHER" id="PTHR12001">
    <property type="entry name" value="GERANYLGERANYL PYROPHOSPHATE SYNTHASE"/>
    <property type="match status" value="1"/>
</dbReference>
<evidence type="ECO:0000313" key="9">
    <source>
        <dbReference type="EMBL" id="MBF4552827.1"/>
    </source>
</evidence>
<dbReference type="InterPro" id="IPR000092">
    <property type="entry name" value="Polyprenyl_synt"/>
</dbReference>
<dbReference type="CDD" id="cd00685">
    <property type="entry name" value="Trans_IPPS_HT"/>
    <property type="match status" value="1"/>
</dbReference>
<name>A0ABR9ZHD4_9CORY</name>
<gene>
    <name evidence="9" type="ORF">IRY30_01850</name>
</gene>
<dbReference type="RefSeq" id="WP_194555701.1">
    <property type="nucleotide sequence ID" value="NZ_JADKMY010000001.1"/>
</dbReference>
<dbReference type="Gene3D" id="1.10.600.10">
    <property type="entry name" value="Farnesyl Diphosphate Synthase"/>
    <property type="match status" value="1"/>
</dbReference>
<dbReference type="SUPFAM" id="SSF48576">
    <property type="entry name" value="Terpenoid synthases"/>
    <property type="match status" value="1"/>
</dbReference>
<dbReference type="InterPro" id="IPR033749">
    <property type="entry name" value="Polyprenyl_synt_CS"/>
</dbReference>
<keyword evidence="6" id="KW-0460">Magnesium</keyword>
<evidence type="ECO:0000256" key="3">
    <source>
        <dbReference type="ARBA" id="ARBA00006706"/>
    </source>
</evidence>
<evidence type="ECO:0000313" key="10">
    <source>
        <dbReference type="Proteomes" id="UP000635902"/>
    </source>
</evidence>
<proteinExistence type="inferred from homology"/>
<comment type="pathway">
    <text evidence="2">Isoprenoid biosynthesis.</text>
</comment>
<reference evidence="9 10" key="1">
    <citation type="submission" date="2020-10" db="EMBL/GenBank/DDBJ databases">
        <title>Novel species in genus Corynebacterium.</title>
        <authorList>
            <person name="Zhang G."/>
        </authorList>
    </citation>
    <scope>NUCLEOTIDE SEQUENCE [LARGE SCALE GENOMIC DNA]</scope>
    <source>
        <strain evidence="9 10">DSM 45110</strain>
    </source>
</reference>
<comment type="cofactor">
    <cofactor evidence="1">
        <name>Mg(2+)</name>
        <dbReference type="ChEBI" id="CHEBI:18420"/>
    </cofactor>
</comment>
<dbReference type="Proteomes" id="UP000635902">
    <property type="component" value="Unassembled WGS sequence"/>
</dbReference>
<evidence type="ECO:0000256" key="7">
    <source>
        <dbReference type="RuleBase" id="RU004466"/>
    </source>
</evidence>
<sequence>MSSTPRAEAKSTPVAPDLNSPALNAALTDGLQRAENMLLDELRQGESFLTDKVSHLAEAGGKRFRVVFALLASHYGPRPMSDDVIRAAVVVELTHLATLYHDDVMDEADRRRGAESANARWNNSIAILAGDYLFAVASKIMAQLGMETVAHFAEAFQELVTGQMRETVGVPEGADPIEHYMTVIQEKTGVLIASAGYLGALHAGAAREHIDALRAFGRHMGQVFQIVDDIIDIWSNPEESGKTPGTDLREGVFTLPVLYAMGQEDEVGARLREILTGPVTDDALVEEALGLIHQSTGRERALEDVESYRQRAEEELNKLPEGETTSALRELMNFALQRLG</sequence>
<dbReference type="Pfam" id="PF00348">
    <property type="entry name" value="polyprenyl_synt"/>
    <property type="match status" value="1"/>
</dbReference>
<evidence type="ECO:0000256" key="5">
    <source>
        <dbReference type="ARBA" id="ARBA00022723"/>
    </source>
</evidence>